<dbReference type="InterPro" id="IPR028889">
    <property type="entry name" value="USP"/>
</dbReference>
<keyword evidence="7" id="KW-0788">Thiol protease</keyword>
<dbReference type="Gene3D" id="3.10.20.90">
    <property type="entry name" value="Phosphatidylinositol 3-kinase Catalytic Subunit, Chain A, domain 1"/>
    <property type="match status" value="1"/>
</dbReference>
<gene>
    <name evidence="10" type="ORF">Kpol_513p25</name>
</gene>
<dbReference type="PROSITE" id="PS00972">
    <property type="entry name" value="USP_1"/>
    <property type="match status" value="1"/>
</dbReference>
<dbReference type="PROSITE" id="PS50235">
    <property type="entry name" value="USP_3"/>
    <property type="match status" value="1"/>
</dbReference>
<dbReference type="GeneID" id="5544663"/>
<dbReference type="PANTHER" id="PTHR24006:SF644">
    <property type="entry name" value="UBIQUITIN CARBOXYL-TERMINAL HYDROLASE 7"/>
    <property type="match status" value="1"/>
</dbReference>
<dbReference type="SUPFAM" id="SSF49599">
    <property type="entry name" value="TRAF domain-like"/>
    <property type="match status" value="1"/>
</dbReference>
<keyword evidence="5" id="KW-0833">Ubl conjugation pathway</keyword>
<dbReference type="Gene3D" id="2.60.210.10">
    <property type="entry name" value="Apoptosis, Tumor Necrosis Factor Receptor Associated Protein 2, Chain A"/>
    <property type="match status" value="1"/>
</dbReference>
<dbReference type="Pfam" id="PF22486">
    <property type="entry name" value="MATH_2"/>
    <property type="match status" value="1"/>
</dbReference>
<evidence type="ECO:0000313" key="10">
    <source>
        <dbReference type="EMBL" id="EDO16509.1"/>
    </source>
</evidence>
<organism evidence="11">
    <name type="scientific">Vanderwaltozyma polyspora (strain ATCC 22028 / DSM 70294 / BCRC 21397 / CBS 2163 / NBRC 10782 / NRRL Y-8283 / UCD 57-17)</name>
    <name type="common">Kluyveromyces polysporus</name>
    <dbReference type="NCBI Taxonomy" id="436907"/>
    <lineage>
        <taxon>Eukaryota</taxon>
        <taxon>Fungi</taxon>
        <taxon>Dikarya</taxon>
        <taxon>Ascomycota</taxon>
        <taxon>Saccharomycotina</taxon>
        <taxon>Saccharomycetes</taxon>
        <taxon>Saccharomycetales</taxon>
        <taxon>Saccharomycetaceae</taxon>
        <taxon>Vanderwaltozyma</taxon>
    </lineage>
</organism>
<evidence type="ECO:0000256" key="7">
    <source>
        <dbReference type="ARBA" id="ARBA00022807"/>
    </source>
</evidence>
<dbReference type="Pfam" id="PF00443">
    <property type="entry name" value="UCH"/>
    <property type="match status" value="1"/>
</dbReference>
<dbReference type="InterPro" id="IPR008974">
    <property type="entry name" value="TRAF-like"/>
</dbReference>
<dbReference type="PANTHER" id="PTHR24006">
    <property type="entry name" value="UBIQUITIN CARBOXYL-TERMINAL HYDROLASE"/>
    <property type="match status" value="1"/>
</dbReference>
<dbReference type="GO" id="GO:0016973">
    <property type="term" value="P:poly(A)+ mRNA export from nucleus"/>
    <property type="evidence" value="ECO:0007669"/>
    <property type="project" value="EnsemblFungi"/>
</dbReference>
<dbReference type="Pfam" id="PF14533">
    <property type="entry name" value="USP7_C2"/>
    <property type="match status" value="1"/>
</dbReference>
<keyword evidence="11" id="KW-1185">Reference proteome</keyword>
<comment type="catalytic activity">
    <reaction evidence="1">
        <text>Thiol-dependent hydrolysis of ester, thioester, amide, peptide and isopeptide bonds formed by the C-terminal Gly of ubiquitin (a 76-residue protein attached to proteins as an intracellular targeting signal).</text>
        <dbReference type="EC" id="3.4.19.12"/>
    </reaction>
</comment>
<dbReference type="AlphaFoldDB" id="A7TML1"/>
<dbReference type="InterPro" id="IPR029346">
    <property type="entry name" value="USP_C"/>
</dbReference>
<dbReference type="InParanoid" id="A7TML1"/>
<dbReference type="GO" id="GO:0010995">
    <property type="term" value="P:free ubiquitin chain depolymerization"/>
    <property type="evidence" value="ECO:0007669"/>
    <property type="project" value="EnsemblFungi"/>
</dbReference>
<dbReference type="InterPro" id="IPR001394">
    <property type="entry name" value="Peptidase_C19_UCH"/>
</dbReference>
<evidence type="ECO:0000259" key="9">
    <source>
        <dbReference type="PROSITE" id="PS50235"/>
    </source>
</evidence>
<evidence type="ECO:0000256" key="1">
    <source>
        <dbReference type="ARBA" id="ARBA00000707"/>
    </source>
</evidence>
<feature type="domain" description="MATH" evidence="8">
    <location>
        <begin position="38"/>
        <end position="178"/>
    </location>
</feature>
<sequence length="1190" mass="139064">MDTNEEIPGLITETPVIEKEIGDILVDINDENVETLVEGSFTWQIEKWDSMTNDKYISPRVKIGDFEWNLLLFPQGNHNKSLAVYLEPHPEEKKNDISSELEPVDPDWYCCAQFAVILSKPDNDQEVNLCNRSHHRFNAADTDWGFANFIDIYALKNQVRGRPSGFINEGKVNFTVYVRILKDSTGVLWHNFINYDSKKVTGYVGFRNQGATCYLNSLLQSYFFTKYFRKLVYGIPTNGENPNDSVPLALQRAFYQLQVSKFPLDTLELTRSFGWDTADAFTQHDVQELNRILMDRLENRMKGTNVEGKLNEIFVGKMKSYIRCKNVDYESSRVEDFWDIQLNVKNFKSLQESFENYIEVELMNGENQYAAPDFGLQDAYKGVVFESFPAVLHLQLKRFEYDFNYDQLIKVNDRYEFPDKIDLAPYMDKELLKKTPGPKNYKLHGVLVHTGDISTGHYYAMIKPTLEDQWYRFDDEKVWKVDKKQVFDENFGLDRLPDSKLRSMTREEYQSYLITRHTNAYMLVYICEGMEETTLQNVDELDVPEHVVKSIKKENEEREVREKELKEAHLYVNIRAHSIQNFIHYQGFDISPNAESNLYNEELCPEESRAVTLRVPRNTYLKDLYKNINETLGIPHGKNVRFWKMDYRKNGSLRLETPVTSNLDSMTLEEATNSKRDQIIPPMDIFVEEPYLDLNFIAKLKEKNLIGTCVLDDELINKLRTSVSKLIPQEELPVIFDPKEYDLLFIKVFNRFEQTLIGFGNVAVKKQDKVSKLSNVVSSVLNLSSPVNFYEELNPGEVYVIPNEKQVYAAELTTGDILTFEVPTENNPEKFPSYDTIPEFYHYLRYRVKLVFTKSKNSTEEYVLENSSPDKFEFWVSTYISYNNLANIVSKYTNVNPDYLTLVAVYPNARYSLKTGCILKDYLIRDYNCELIPPFEYEVLSLPLKELEHLKSIKLYWLKDSYVHYQIYEFKVPRTCIVSDFLEKIKNKIGFSEKEKENILLWTNSNFQFESVLFEDNTLDEVGKSQILFGRVLPEELKLIKELDDLENVNESENDISMVQNNNSGEVLDKNTEISRGRLVIIMQYFKDLDHRHGISFLFNLIPGENLAETKARLHERFGLGQKEFSKIKLNLLLRSKGNKSLMSLQDYSSEEETKLVLYDVMGHLDCIYMDHPDRLRSQTTHDRPMMIKN</sequence>
<dbReference type="FunFam" id="2.60.210.10:FF:000016">
    <property type="entry name" value="Ubiquitin-specific protease"/>
    <property type="match status" value="1"/>
</dbReference>
<dbReference type="EMBL" id="DS480423">
    <property type="protein sequence ID" value="EDO16509.1"/>
    <property type="molecule type" value="Genomic_DNA"/>
</dbReference>
<dbReference type="GO" id="GO:0005777">
    <property type="term" value="C:peroxisome"/>
    <property type="evidence" value="ECO:0007669"/>
    <property type="project" value="EnsemblFungi"/>
</dbReference>
<dbReference type="Gene3D" id="3.90.70.10">
    <property type="entry name" value="Cysteine proteinases"/>
    <property type="match status" value="1"/>
</dbReference>
<dbReference type="GO" id="GO:0006508">
    <property type="term" value="P:proteolysis"/>
    <property type="evidence" value="ECO:0007669"/>
    <property type="project" value="UniProtKB-KW"/>
</dbReference>
<dbReference type="OrthoDB" id="289038at2759"/>
<keyword evidence="6" id="KW-0378">Hydrolase</keyword>
<dbReference type="PhylomeDB" id="A7TML1"/>
<dbReference type="Proteomes" id="UP000000267">
    <property type="component" value="Unassembled WGS sequence"/>
</dbReference>
<dbReference type="EC" id="3.4.19.12" evidence="3"/>
<dbReference type="GO" id="GO:0016579">
    <property type="term" value="P:protein deubiquitination"/>
    <property type="evidence" value="ECO:0007669"/>
    <property type="project" value="EnsemblFungi"/>
</dbReference>
<proteinExistence type="inferred from homology"/>
<dbReference type="RefSeq" id="XP_001644367.1">
    <property type="nucleotide sequence ID" value="XM_001644317.1"/>
</dbReference>
<dbReference type="InterPro" id="IPR002083">
    <property type="entry name" value="MATH/TRAF_dom"/>
</dbReference>
<reference evidence="10 11" key="1">
    <citation type="journal article" date="2007" name="Proc. Natl. Acad. Sci. U.S.A.">
        <title>Independent sorting-out of thousands of duplicated gene pairs in two yeast species descended from a whole-genome duplication.</title>
        <authorList>
            <person name="Scannell D.R."/>
            <person name="Frank A.C."/>
            <person name="Conant G.C."/>
            <person name="Byrne K.P."/>
            <person name="Woolfit M."/>
            <person name="Wolfe K.H."/>
        </authorList>
    </citation>
    <scope>NUCLEOTIDE SEQUENCE [LARGE SCALE GENOMIC DNA]</scope>
    <source>
        <strain evidence="11">ATCC 22028 / DSM 70294 / BCRC 21397 / CBS 2163 / NBRC 10782 / NRRL Y-8283 / UCD 57-17</strain>
    </source>
</reference>
<dbReference type="KEGG" id="vpo:Kpol_513p25"/>
<comment type="similarity">
    <text evidence="2">Belongs to the peptidase C19 family.</text>
</comment>
<dbReference type="CDD" id="cd02659">
    <property type="entry name" value="peptidase_C19C"/>
    <property type="match status" value="1"/>
</dbReference>
<dbReference type="InterPro" id="IPR050164">
    <property type="entry name" value="Peptidase_C19"/>
</dbReference>
<dbReference type="PROSITE" id="PS00973">
    <property type="entry name" value="USP_2"/>
    <property type="match status" value="1"/>
</dbReference>
<dbReference type="HOGENOM" id="CLU_003532_2_1_1"/>
<dbReference type="FunFam" id="3.90.70.10:FF:000044">
    <property type="entry name" value="Ubiquitin carboxyl-terminal hydrolase 13"/>
    <property type="match status" value="1"/>
</dbReference>
<dbReference type="GO" id="GO:0005829">
    <property type="term" value="C:cytosol"/>
    <property type="evidence" value="ECO:0007669"/>
    <property type="project" value="EnsemblFungi"/>
</dbReference>
<dbReference type="FunCoup" id="A7TML1">
    <property type="interactions" value="1473"/>
</dbReference>
<accession>A7TML1</accession>
<evidence type="ECO:0000256" key="4">
    <source>
        <dbReference type="ARBA" id="ARBA00022670"/>
    </source>
</evidence>
<evidence type="ECO:0000256" key="5">
    <source>
        <dbReference type="ARBA" id="ARBA00022786"/>
    </source>
</evidence>
<dbReference type="SUPFAM" id="SSF54001">
    <property type="entry name" value="Cysteine proteinases"/>
    <property type="match status" value="1"/>
</dbReference>
<evidence type="ECO:0000256" key="3">
    <source>
        <dbReference type="ARBA" id="ARBA00012759"/>
    </source>
</evidence>
<dbReference type="InterPro" id="IPR038765">
    <property type="entry name" value="Papain-like_cys_pep_sf"/>
</dbReference>
<feature type="domain" description="USP" evidence="9">
    <location>
        <begin position="204"/>
        <end position="528"/>
    </location>
</feature>
<dbReference type="PROSITE" id="PS50144">
    <property type="entry name" value="MATH"/>
    <property type="match status" value="1"/>
</dbReference>
<dbReference type="GO" id="GO:0031647">
    <property type="term" value="P:regulation of protein stability"/>
    <property type="evidence" value="ECO:0007669"/>
    <property type="project" value="TreeGrafter"/>
</dbReference>
<name>A7TML1_VANPO</name>
<dbReference type="STRING" id="436907.A7TML1"/>
<dbReference type="MEROPS" id="C19.099"/>
<evidence type="ECO:0000256" key="2">
    <source>
        <dbReference type="ARBA" id="ARBA00009085"/>
    </source>
</evidence>
<evidence type="ECO:0000313" key="11">
    <source>
        <dbReference type="Proteomes" id="UP000000267"/>
    </source>
</evidence>
<dbReference type="eggNOG" id="KOG1863">
    <property type="taxonomic scope" value="Eukaryota"/>
</dbReference>
<dbReference type="OMA" id="INAKKHY"/>
<dbReference type="GO" id="GO:0004843">
    <property type="term" value="F:cysteine-type deubiquitinase activity"/>
    <property type="evidence" value="ECO:0007669"/>
    <property type="project" value="UniProtKB-EC"/>
</dbReference>
<dbReference type="InterPro" id="IPR018200">
    <property type="entry name" value="USP_CS"/>
</dbReference>
<dbReference type="Pfam" id="PF12436">
    <property type="entry name" value="USP7_ICP0_bdg"/>
    <property type="match status" value="1"/>
</dbReference>
<keyword evidence="4" id="KW-0645">Protease</keyword>
<evidence type="ECO:0000259" key="8">
    <source>
        <dbReference type="PROSITE" id="PS50144"/>
    </source>
</evidence>
<dbReference type="GO" id="GO:0005634">
    <property type="term" value="C:nucleus"/>
    <property type="evidence" value="ECO:0007669"/>
    <property type="project" value="TreeGrafter"/>
</dbReference>
<dbReference type="SMART" id="SM00061">
    <property type="entry name" value="MATH"/>
    <property type="match status" value="1"/>
</dbReference>
<dbReference type="InterPro" id="IPR024729">
    <property type="entry name" value="USP7_ICP0-binding_dom"/>
</dbReference>
<protein>
    <recommendedName>
        <fullName evidence="3">ubiquitinyl hydrolase 1</fullName>
        <ecNumber evidence="3">3.4.19.12</ecNumber>
    </recommendedName>
</protein>
<evidence type="ECO:0000256" key="6">
    <source>
        <dbReference type="ARBA" id="ARBA00022801"/>
    </source>
</evidence>